<protein>
    <submittedName>
        <fullName evidence="1">Uncharacterized protein</fullName>
    </submittedName>
</protein>
<accession>A0A3S4ZVL8</accession>
<sequence length="130" mass="14099">MKGTEGKGESCRPVGGVCPLGRETNAGDVVLMGALAASACRQYGLGRRSWKRRLQSRAAARLDARPARCECQLPIGYEGMTRRDARGQSRAAVAVIGRQSQCLCRDESSVHICSVGWRKECRLGETDDNS</sequence>
<evidence type="ECO:0000313" key="2">
    <source>
        <dbReference type="Proteomes" id="UP000784294"/>
    </source>
</evidence>
<proteinExistence type="predicted"/>
<dbReference type="Proteomes" id="UP000784294">
    <property type="component" value="Unassembled WGS sequence"/>
</dbReference>
<evidence type="ECO:0000313" key="1">
    <source>
        <dbReference type="EMBL" id="VEL20991.1"/>
    </source>
</evidence>
<name>A0A3S4ZVL8_9PLAT</name>
<reference evidence="1" key="1">
    <citation type="submission" date="2018-11" db="EMBL/GenBank/DDBJ databases">
        <authorList>
            <consortium name="Pathogen Informatics"/>
        </authorList>
    </citation>
    <scope>NUCLEOTIDE SEQUENCE</scope>
</reference>
<keyword evidence="2" id="KW-1185">Reference proteome</keyword>
<dbReference type="AlphaFoldDB" id="A0A3S4ZVL8"/>
<dbReference type="EMBL" id="CAAALY010048965">
    <property type="protein sequence ID" value="VEL20991.1"/>
    <property type="molecule type" value="Genomic_DNA"/>
</dbReference>
<gene>
    <name evidence="1" type="ORF">PXEA_LOCUS14431</name>
</gene>
<comment type="caution">
    <text evidence="1">The sequence shown here is derived from an EMBL/GenBank/DDBJ whole genome shotgun (WGS) entry which is preliminary data.</text>
</comment>
<organism evidence="1 2">
    <name type="scientific">Protopolystoma xenopodis</name>
    <dbReference type="NCBI Taxonomy" id="117903"/>
    <lineage>
        <taxon>Eukaryota</taxon>
        <taxon>Metazoa</taxon>
        <taxon>Spiralia</taxon>
        <taxon>Lophotrochozoa</taxon>
        <taxon>Platyhelminthes</taxon>
        <taxon>Monogenea</taxon>
        <taxon>Polyopisthocotylea</taxon>
        <taxon>Polystomatidea</taxon>
        <taxon>Polystomatidae</taxon>
        <taxon>Protopolystoma</taxon>
    </lineage>
</organism>